<dbReference type="EMBL" id="SACY01000003">
    <property type="protein sequence ID" value="RVU24763.1"/>
    <property type="molecule type" value="Genomic_DNA"/>
</dbReference>
<dbReference type="SUPFAM" id="SSF56935">
    <property type="entry name" value="Porins"/>
    <property type="match status" value="1"/>
</dbReference>
<dbReference type="RefSeq" id="WP_127803778.1">
    <property type="nucleotide sequence ID" value="NZ_SACY01000003.1"/>
</dbReference>
<reference evidence="1 2" key="1">
    <citation type="submission" date="2019-01" db="EMBL/GenBank/DDBJ databases">
        <authorList>
            <person name="Chen W.-M."/>
        </authorList>
    </citation>
    <scope>NUCLEOTIDE SEQUENCE [LARGE SCALE GENOMIC DNA]</scope>
    <source>
        <strain evidence="1 2">FSY-15</strain>
    </source>
</reference>
<name>A0A437PR74_9BACT</name>
<organism evidence="1 2">
    <name type="scientific">Sandaracinomonas limnophila</name>
    <dbReference type="NCBI Taxonomy" id="1862386"/>
    <lineage>
        <taxon>Bacteria</taxon>
        <taxon>Pseudomonadati</taxon>
        <taxon>Bacteroidota</taxon>
        <taxon>Cytophagia</taxon>
        <taxon>Cytophagales</taxon>
        <taxon>Flectobacillaceae</taxon>
        <taxon>Sandaracinomonas</taxon>
    </lineage>
</organism>
<gene>
    <name evidence="1" type="ORF">EOJ36_07050</name>
</gene>
<protein>
    <submittedName>
        <fullName evidence="1">TonB-dependent receptor</fullName>
    </submittedName>
</protein>
<sequence length="859" mass="98658">MKFIKFYLLIGNLLFVFPIFSQTIKGSLKDEKGNPLVLPIMVRDSSENAPISEVFYPEDDGGFQFKVTEKYQKIILSINPQNFQKFVVSIPKPKIGEIYSFQIKLSPKDFELQEVVVQTIQKVKVKSDTIQYNAAGMLNGTERKLYELLEKIPGLQVAADGTMKYMNKNVQVMQLDGDDLFENNYRVATHTMDVSLIDKVQIIQNFNSNPILSRFQNSKAIGLNLVLKKSKMKHNLDATVGLGTGEKLFYKEEANLMSIKKGFKAYGNFGFNNSSDGSNVNYNAEDYEEFDTKGNFFQEGQSTLGFNMPSMKINKTGNLNYFLMFRPLKKWSSKFSLGYLDEDVFAEENNAQKSDIMGINYFDTSKRNLFEKAYEVTNSNLITFGNWGFLKVKGSLIISKDRYDGTQVLNNFQYLTQNSLRQENNQLASLDYSMELSKKLALKWKTDFSTIHFDKNWNYLDSSKNILSQNLIGTQKINYNGLTILGKIWQIKWETSVYQQVLNRRLETQVQLKDKLTTNSTDNLQQFSGVKTKIDFKNRWLETDGTIEILQGKISTQDLSKAINPAFLYIINSTIRPNDEHTISMGANNQLKFFSINEMINSPIFMSVRSALNYEKNLDPEKSTNWNISYDYKAPIQFITGTLGFSQSLKENTFQSKLIGSDNFIHTYLFRTPQQLKSSIVTMSLNFQIPYFQCNFFGDASRIRSESINFLNEGNQRNVLSFLDNYNLMVKSGFLLPFGFENKLNWNASNYFINGDQMSSINSYENKFRLYGIVKNILTISGDYIFIKPNAIEKNSLEIFNAEIKYQISEKNKTELIFKAQNVGNVNYFVQKSISDYAQSVSSTRLLGSMYLLSLHFTI</sequence>
<keyword evidence="1" id="KW-0675">Receptor</keyword>
<evidence type="ECO:0000313" key="1">
    <source>
        <dbReference type="EMBL" id="RVU24763.1"/>
    </source>
</evidence>
<accession>A0A437PR74</accession>
<dbReference type="AlphaFoldDB" id="A0A437PR74"/>
<dbReference type="Proteomes" id="UP000282832">
    <property type="component" value="Unassembled WGS sequence"/>
</dbReference>
<dbReference type="OrthoDB" id="1682379at2"/>
<keyword evidence="2" id="KW-1185">Reference proteome</keyword>
<comment type="caution">
    <text evidence="1">The sequence shown here is derived from an EMBL/GenBank/DDBJ whole genome shotgun (WGS) entry which is preliminary data.</text>
</comment>
<proteinExistence type="predicted"/>
<evidence type="ECO:0000313" key="2">
    <source>
        <dbReference type="Proteomes" id="UP000282832"/>
    </source>
</evidence>